<feature type="region of interest" description="Disordered" evidence="1">
    <location>
        <begin position="126"/>
        <end position="155"/>
    </location>
</feature>
<dbReference type="EMBL" id="JBBJBU010000010">
    <property type="protein sequence ID" value="KAK7203794.1"/>
    <property type="molecule type" value="Genomic_DNA"/>
</dbReference>
<dbReference type="Proteomes" id="UP001498771">
    <property type="component" value="Unassembled WGS sequence"/>
</dbReference>
<name>A0ABR1F1T8_9ASCO</name>
<proteinExistence type="predicted"/>
<evidence type="ECO:0000256" key="1">
    <source>
        <dbReference type="SAM" id="MobiDB-lite"/>
    </source>
</evidence>
<gene>
    <name evidence="2" type="ORF">BZA70DRAFT_311967</name>
</gene>
<evidence type="ECO:0000313" key="3">
    <source>
        <dbReference type="Proteomes" id="UP001498771"/>
    </source>
</evidence>
<accession>A0ABR1F1T8</accession>
<organism evidence="2 3">
    <name type="scientific">Myxozyma melibiosi</name>
    <dbReference type="NCBI Taxonomy" id="54550"/>
    <lineage>
        <taxon>Eukaryota</taxon>
        <taxon>Fungi</taxon>
        <taxon>Dikarya</taxon>
        <taxon>Ascomycota</taxon>
        <taxon>Saccharomycotina</taxon>
        <taxon>Lipomycetes</taxon>
        <taxon>Lipomycetales</taxon>
        <taxon>Lipomycetaceae</taxon>
        <taxon>Myxozyma</taxon>
    </lineage>
</organism>
<keyword evidence="3" id="KW-1185">Reference proteome</keyword>
<evidence type="ECO:0000313" key="2">
    <source>
        <dbReference type="EMBL" id="KAK7203794.1"/>
    </source>
</evidence>
<feature type="compositionally biased region" description="Basic and acidic residues" evidence="1">
    <location>
        <begin position="139"/>
        <end position="155"/>
    </location>
</feature>
<dbReference type="RefSeq" id="XP_064766827.1">
    <property type="nucleotide sequence ID" value="XM_064914968.1"/>
</dbReference>
<feature type="region of interest" description="Disordered" evidence="1">
    <location>
        <begin position="1"/>
        <end position="35"/>
    </location>
</feature>
<feature type="compositionally biased region" description="Polar residues" evidence="1">
    <location>
        <begin position="1"/>
        <end position="13"/>
    </location>
</feature>
<feature type="compositionally biased region" description="Basic and acidic residues" evidence="1">
    <location>
        <begin position="14"/>
        <end position="27"/>
    </location>
</feature>
<reference evidence="2 3" key="1">
    <citation type="submission" date="2024-03" db="EMBL/GenBank/DDBJ databases">
        <title>Genome-scale model development and genomic sequencing of the oleaginous clade Lipomyces.</title>
        <authorList>
            <consortium name="Lawrence Berkeley National Laboratory"/>
            <person name="Czajka J.J."/>
            <person name="Han Y."/>
            <person name="Kim J."/>
            <person name="Mondo S.J."/>
            <person name="Hofstad B.A."/>
            <person name="Robles A."/>
            <person name="Haridas S."/>
            <person name="Riley R."/>
            <person name="LaButti K."/>
            <person name="Pangilinan J."/>
            <person name="Andreopoulos W."/>
            <person name="Lipzen A."/>
            <person name="Yan J."/>
            <person name="Wang M."/>
            <person name="Ng V."/>
            <person name="Grigoriev I.V."/>
            <person name="Spatafora J.W."/>
            <person name="Magnuson J.K."/>
            <person name="Baker S.E."/>
            <person name="Pomraning K.R."/>
        </authorList>
    </citation>
    <scope>NUCLEOTIDE SEQUENCE [LARGE SCALE GENOMIC DNA]</scope>
    <source>
        <strain evidence="2 3">Phaff 52-87</strain>
    </source>
</reference>
<protein>
    <submittedName>
        <fullName evidence="2">Uncharacterized protein</fullName>
    </submittedName>
</protein>
<comment type="caution">
    <text evidence="2">The sequence shown here is derived from an EMBL/GenBank/DDBJ whole genome shotgun (WGS) entry which is preliminary data.</text>
</comment>
<dbReference type="GeneID" id="90040480"/>
<sequence length="155" mass="17326">MTAQQHVSTATHQNDIREADTEKYRDRKSAHKATGARIGKNALRILSNKRLSSCSRVMWDSATLSKSPYPLKPDFTQKAVMNRPRIGGFVNAALEPLGRADSLQHPSPRGSLATARLTRRMCFRDANNEDVLNPTSNLAKEEAHQIDRPDQPRPP</sequence>